<dbReference type="SMART" id="SM00131">
    <property type="entry name" value="KU"/>
    <property type="match status" value="1"/>
</dbReference>
<evidence type="ECO:0000256" key="2">
    <source>
        <dbReference type="ARBA" id="ARBA00022900"/>
    </source>
</evidence>
<keyword evidence="2" id="KW-0722">Serine protease inhibitor</keyword>
<feature type="non-terminal residue" evidence="5">
    <location>
        <position position="1"/>
    </location>
</feature>
<dbReference type="InterPro" id="IPR002223">
    <property type="entry name" value="Kunitz_BPTI"/>
</dbReference>
<accession>A0A1E1WWC6</accession>
<dbReference type="PANTHER" id="PTHR10083">
    <property type="entry name" value="KUNITZ-TYPE PROTEASE INHIBITOR-RELATED"/>
    <property type="match status" value="1"/>
</dbReference>
<feature type="domain" description="BPTI/Kunitz inhibitor" evidence="4">
    <location>
        <begin position="1"/>
        <end position="56"/>
    </location>
</feature>
<evidence type="ECO:0000256" key="1">
    <source>
        <dbReference type="ARBA" id="ARBA00022690"/>
    </source>
</evidence>
<reference evidence="5" key="1">
    <citation type="journal article" date="2017" name="Front. Cell. Infect. Microbiol.">
        <title>The Distinct Transcriptional Response of the Midgut of Amblyomma sculptum and Amblyomma aureolatum Ticks to Rickettsia rickettsii Correlates to Their Differences in Susceptibility to Infection.</title>
        <authorList>
            <person name="Martins L.A."/>
            <person name="Galletti M.F.B.M."/>
            <person name="Ribeiro J.M."/>
            <person name="Fujita A."/>
            <person name="Costa F.B."/>
            <person name="Labruna M.B."/>
            <person name="Daffre S."/>
            <person name="Fogaca A.C."/>
        </authorList>
    </citation>
    <scope>NUCLEOTIDE SEQUENCE</scope>
</reference>
<dbReference type="InterPro" id="IPR050098">
    <property type="entry name" value="TFPI/VKTCI-like"/>
</dbReference>
<feature type="non-terminal residue" evidence="5">
    <location>
        <position position="161"/>
    </location>
</feature>
<dbReference type="SUPFAM" id="SSF57362">
    <property type="entry name" value="BPTI-like"/>
    <property type="match status" value="2"/>
</dbReference>
<dbReference type="GO" id="GO:0005615">
    <property type="term" value="C:extracellular space"/>
    <property type="evidence" value="ECO:0007669"/>
    <property type="project" value="TreeGrafter"/>
</dbReference>
<dbReference type="CDD" id="cd00109">
    <property type="entry name" value="Kunitz-type"/>
    <property type="match status" value="1"/>
</dbReference>
<evidence type="ECO:0000256" key="3">
    <source>
        <dbReference type="ARBA" id="ARBA00023157"/>
    </source>
</evidence>
<protein>
    <submittedName>
        <fullName evidence="5">Putative kunitz/bovine pancreatic trypsin inhibitor domain-containing protein</fullName>
    </submittedName>
</protein>
<dbReference type="PANTHER" id="PTHR10083:SF374">
    <property type="entry name" value="BPTI_KUNITZ INHIBITOR DOMAIN-CONTAINING PROTEIN"/>
    <property type="match status" value="1"/>
</dbReference>
<dbReference type="GO" id="GO:0004867">
    <property type="term" value="F:serine-type endopeptidase inhibitor activity"/>
    <property type="evidence" value="ECO:0007669"/>
    <property type="project" value="UniProtKB-KW"/>
</dbReference>
<organism evidence="5">
    <name type="scientific">Amblyomma aureolatum</name>
    <dbReference type="NCBI Taxonomy" id="187763"/>
    <lineage>
        <taxon>Eukaryota</taxon>
        <taxon>Metazoa</taxon>
        <taxon>Ecdysozoa</taxon>
        <taxon>Arthropoda</taxon>
        <taxon>Chelicerata</taxon>
        <taxon>Arachnida</taxon>
        <taxon>Acari</taxon>
        <taxon>Parasitiformes</taxon>
        <taxon>Ixodida</taxon>
        <taxon>Ixodoidea</taxon>
        <taxon>Ixodidae</taxon>
        <taxon>Amblyomminae</taxon>
        <taxon>Amblyomma</taxon>
    </lineage>
</organism>
<dbReference type="InterPro" id="IPR036880">
    <property type="entry name" value="Kunitz_BPTI_sf"/>
</dbReference>
<keyword evidence="1" id="KW-0646">Protease inhibitor</keyword>
<evidence type="ECO:0000313" key="5">
    <source>
        <dbReference type="EMBL" id="JAT91330.1"/>
    </source>
</evidence>
<dbReference type="PROSITE" id="PS50279">
    <property type="entry name" value="BPTI_KUNITZ_2"/>
    <property type="match status" value="1"/>
</dbReference>
<dbReference type="AlphaFoldDB" id="A0A1E1WWC6"/>
<sequence>NSKSYWNCYDDNRNITCYRYSYYYDNNTNTCKHLGYKGCGGNNNNFPSIFDCLDHCRKTPDPEKPDYQSILSILPQCNDTSNPQKDQSGKGRITRFFFNSTSQECQPVVVSAGDGYFPHMRICVDRCNSKNKELPRCTQPKDAGDLPEGWSCEVDETKYPY</sequence>
<keyword evidence="3" id="KW-1015">Disulfide bond</keyword>
<evidence type="ECO:0000259" key="4">
    <source>
        <dbReference type="PROSITE" id="PS50279"/>
    </source>
</evidence>
<proteinExistence type="evidence at transcript level"/>
<name>A0A1E1WWC6_9ACAR</name>
<dbReference type="EMBL" id="GFAC01007858">
    <property type="protein sequence ID" value="JAT91330.1"/>
    <property type="molecule type" value="mRNA"/>
</dbReference>
<dbReference type="Pfam" id="PF00014">
    <property type="entry name" value="Kunitz_BPTI"/>
    <property type="match status" value="1"/>
</dbReference>
<dbReference type="Gene3D" id="4.10.410.10">
    <property type="entry name" value="Pancreatic trypsin inhibitor Kunitz domain"/>
    <property type="match status" value="1"/>
</dbReference>